<feature type="domain" description="SANT" evidence="12">
    <location>
        <begin position="833"/>
        <end position="884"/>
    </location>
</feature>
<feature type="region of interest" description="Disordered" evidence="9">
    <location>
        <begin position="575"/>
        <end position="617"/>
    </location>
</feature>
<dbReference type="Pfam" id="PF01448">
    <property type="entry name" value="ELM2"/>
    <property type="match status" value="1"/>
</dbReference>
<organism evidence="14">
    <name type="scientific">Alligator sinensis</name>
    <name type="common">Chinese alligator</name>
    <dbReference type="NCBI Taxonomy" id="38654"/>
    <lineage>
        <taxon>Eukaryota</taxon>
        <taxon>Metazoa</taxon>
        <taxon>Chordata</taxon>
        <taxon>Craniata</taxon>
        <taxon>Vertebrata</taxon>
        <taxon>Euteleostomi</taxon>
        <taxon>Archelosauria</taxon>
        <taxon>Archosauria</taxon>
        <taxon>Crocodylia</taxon>
        <taxon>Alligatoridae</taxon>
        <taxon>Alligatorinae</taxon>
        <taxon>Alligator</taxon>
    </lineage>
</organism>
<dbReference type="PANTHER" id="PTHR16089">
    <property type="entry name" value="REST COREPRESSOR COREST PROTEIN-RELATED"/>
    <property type="match status" value="1"/>
</dbReference>
<dbReference type="PROSITE" id="PS51293">
    <property type="entry name" value="SANT"/>
    <property type="match status" value="1"/>
</dbReference>
<evidence type="ECO:0000256" key="3">
    <source>
        <dbReference type="ARBA" id="ARBA00022990"/>
    </source>
</evidence>
<dbReference type="GO" id="GO:0003714">
    <property type="term" value="F:transcription corepressor activity"/>
    <property type="evidence" value="ECO:0007669"/>
    <property type="project" value="TreeGrafter"/>
</dbReference>
<evidence type="ECO:0000256" key="6">
    <source>
        <dbReference type="ARBA" id="ARBA00023163"/>
    </source>
</evidence>
<evidence type="ECO:0000313" key="14">
    <source>
        <dbReference type="RefSeq" id="XP_006033605.1"/>
    </source>
</evidence>
<keyword evidence="8" id="KW-0862">Zinc</keyword>
<evidence type="ECO:0000256" key="7">
    <source>
        <dbReference type="ARBA" id="ARBA00023242"/>
    </source>
</evidence>
<dbReference type="RefSeq" id="XP_025071150.1">
    <property type="nucleotide sequence ID" value="XM_025215365.1"/>
</dbReference>
<keyword evidence="3" id="KW-0007">Acetylation</keyword>
<evidence type="ECO:0000259" key="11">
    <source>
        <dbReference type="PROSITE" id="PS51156"/>
    </source>
</evidence>
<evidence type="ECO:0000313" key="15">
    <source>
        <dbReference type="RefSeq" id="XP_025071142.1"/>
    </source>
</evidence>
<dbReference type="eggNOG" id="KOG4167">
    <property type="taxonomic scope" value="Eukaryota"/>
</dbReference>
<evidence type="ECO:0000259" key="10">
    <source>
        <dbReference type="PROSITE" id="PS50157"/>
    </source>
</evidence>
<dbReference type="GO" id="GO:0005667">
    <property type="term" value="C:transcription regulator complex"/>
    <property type="evidence" value="ECO:0007669"/>
    <property type="project" value="TreeGrafter"/>
</dbReference>
<keyword evidence="4" id="KW-0805">Transcription regulation</keyword>
<dbReference type="InterPro" id="IPR000949">
    <property type="entry name" value="ELM2_dom"/>
</dbReference>
<feature type="domain" description="C2H2-type" evidence="10">
    <location>
        <begin position="1043"/>
        <end position="1070"/>
    </location>
</feature>
<evidence type="ECO:0000256" key="5">
    <source>
        <dbReference type="ARBA" id="ARBA00023125"/>
    </source>
</evidence>
<dbReference type="RefSeq" id="XP_025071143.1">
    <property type="nucleotide sequence ID" value="XM_025215358.1"/>
</dbReference>
<feature type="compositionally biased region" description="Basic and acidic residues" evidence="9">
    <location>
        <begin position="480"/>
        <end position="492"/>
    </location>
</feature>
<evidence type="ECO:0000256" key="2">
    <source>
        <dbReference type="ARBA" id="ARBA00022553"/>
    </source>
</evidence>
<dbReference type="SMART" id="SM00717">
    <property type="entry name" value="SANT"/>
    <property type="match status" value="1"/>
</dbReference>
<evidence type="ECO:0000313" key="22">
    <source>
        <dbReference type="RefSeq" id="XP_025071149.1"/>
    </source>
</evidence>
<feature type="region of interest" description="Disordered" evidence="9">
    <location>
        <begin position="405"/>
        <end position="441"/>
    </location>
</feature>
<evidence type="ECO:0000256" key="1">
    <source>
        <dbReference type="ARBA" id="ARBA00004123"/>
    </source>
</evidence>
<sequence length="1121" mass="124777">MNLQQKSSNKRAGKRIAYFNEQDIAVPSKELQHQLKEGQYYGHGGNIPTSQAMEFTNAGVLPGAPNNVALMNSVYPSDRAESMMMSQPVTAVKWQNSLMGSRLPDRCDSNWQPSPAMWNHNMAYGGHQKGTHPSAGAPGFYGHPGPLKRSQEKGVVVSQFELYEDAVQQMMSQKIQLEQQALVRQQAQMNSFHQMQKQQQSQSLPLQPFQLAFGHQGQKQGLPELLHVFQEAPTCGPTFTTQQKQLPQLQLFENFYPQQQQQQAATQAFSLQQATSIAQPHVAAAAPQHHMMAHQFQQTERNQELFKALTEQNQQTVLPQTQLSFPRRSRRLSKEGILPTSSAGEVLPSKPVAEQSSNLFLHHWQSQQQQQEVQVQHHPEILGHSKGSYLQPTRMDLGQKETLLNSEMTQPETEKPAASQNGRDEEKQVATSEESTRRVSDFSGVRGGVIQSTRRRRRVSQEANLLTLAQKAVELASLQDVKESDTSEEKKSAAAAAEPPAAKSVVEFASSSPVSKRAREDSNLVPLIIPVSVPVRKVDLQDFGREKGEEGKLQRVQANDRGPFERKPSVIVTRRRSNRSTNMENSLQPEDAVPKDEAENFARKPKQRPRPEPLFIPPKAGTFIAPPVYSNITPYQSHLRSPVRLADHPSDRNFELPPYTPPPILSPVREGSGLYFNAILSSSGHTVPPPATPKSAHRTLLRSNSSEVTPPVLSVMGEATPVSIEPRINVGTRFQAEIPPLRDRALAAGDKHKADLVWCPWGDLEINKTNQENVENLLAAACSSIFPGAGTNQELALHFLHETKGNVLAALSKLLLKGPGRPPVHPLADYHYTGSDKWKVAEKKLFNKGIAIYKKDFFLVQKLIKTKTVAQCVEFYYTYKKQVKIGRNGTLIFGDIDVANEKSVKDEAEIDIKSSHRFARVLPPRRVIYNEDHGHMVEENEEEEEETEEKVIKEAEELDDRKKSTAFPKDAQTLQANEMVSEVISLSSHEANAPGEASGRTGRKPKEATVKFRKTLPPGQRRRRKQKIKPDLTAKMQNEESTFPCKKCGRVFYKVKSRSAHMKSHAEQEKKAAALKQQEREAAAAAAVAAAQSQAQQEESSGSRSSSGSSSSGSSDEDREI</sequence>
<proteinExistence type="predicted"/>
<keyword evidence="6" id="KW-0804">Transcription</keyword>
<evidence type="ECO:0000313" key="17">
    <source>
        <dbReference type="RefSeq" id="XP_025071144.1"/>
    </source>
</evidence>
<dbReference type="RefSeq" id="XP_025071142.1">
    <property type="nucleotide sequence ID" value="XM_025215357.1"/>
</dbReference>
<dbReference type="InterPro" id="IPR009057">
    <property type="entry name" value="Homeodomain-like_sf"/>
</dbReference>
<dbReference type="SMART" id="SM01189">
    <property type="entry name" value="ELM2"/>
    <property type="match status" value="1"/>
</dbReference>
<dbReference type="FunFam" id="1.10.10.60:FF:000086">
    <property type="entry name" value="transcriptional-regulating factor 1 isoform X1"/>
    <property type="match status" value="1"/>
</dbReference>
<dbReference type="RefSeq" id="XP_006033605.1">
    <property type="nucleotide sequence ID" value="XM_006033543.3"/>
</dbReference>
<accession>A0A1U7S9E2</accession>
<keyword evidence="2" id="KW-0597">Phosphoprotein</keyword>
<dbReference type="RefSeq" id="XP_025071144.1">
    <property type="nucleotide sequence ID" value="XM_025215359.1"/>
</dbReference>
<feature type="compositionally biased region" description="Low complexity" evidence="9">
    <location>
        <begin position="1083"/>
        <end position="1114"/>
    </location>
</feature>
<dbReference type="SUPFAM" id="SSF46689">
    <property type="entry name" value="Homeodomain-like"/>
    <property type="match status" value="1"/>
</dbReference>
<feature type="compositionally biased region" description="Basic and acidic residues" evidence="9">
    <location>
        <begin position="1064"/>
        <end position="1082"/>
    </location>
</feature>
<dbReference type="InterPro" id="IPR013087">
    <property type="entry name" value="Znf_C2H2_type"/>
</dbReference>
<feature type="compositionally biased region" description="Basic and acidic residues" evidence="9">
    <location>
        <begin position="592"/>
        <end position="602"/>
    </location>
</feature>
<evidence type="ECO:0000313" key="13">
    <source>
        <dbReference type="Proteomes" id="UP000189705"/>
    </source>
</evidence>
<dbReference type="RefSeq" id="XP_025071146.1">
    <property type="nucleotide sequence ID" value="XM_025215361.1"/>
</dbReference>
<feature type="compositionally biased region" description="Polar residues" evidence="9">
    <location>
        <begin position="579"/>
        <end position="588"/>
    </location>
</feature>
<dbReference type="PANTHER" id="PTHR16089:SF24">
    <property type="entry name" value="MITOTIC DEACETYLASE-ASSOCIATED SANT DOMAIN PROTEIN"/>
    <property type="match status" value="1"/>
</dbReference>
<keyword evidence="7" id="KW-0539">Nucleus</keyword>
<dbReference type="GO" id="GO:0000118">
    <property type="term" value="C:histone deacetylase complex"/>
    <property type="evidence" value="ECO:0007669"/>
    <property type="project" value="TreeGrafter"/>
</dbReference>
<dbReference type="RefSeq" id="XP_025071151.1">
    <property type="nucleotide sequence ID" value="XM_025215366.1"/>
</dbReference>
<feature type="region of interest" description="Disordered" evidence="9">
    <location>
        <begin position="988"/>
        <end position="1040"/>
    </location>
</feature>
<feature type="compositionally biased region" description="Low complexity" evidence="9">
    <location>
        <begin position="493"/>
        <end position="504"/>
    </location>
</feature>
<feature type="region of interest" description="Disordered" evidence="9">
    <location>
        <begin position="685"/>
        <end position="704"/>
    </location>
</feature>
<dbReference type="GO" id="GO:0008270">
    <property type="term" value="F:zinc ion binding"/>
    <property type="evidence" value="ECO:0007669"/>
    <property type="project" value="UniProtKB-KW"/>
</dbReference>
<evidence type="ECO:0000256" key="9">
    <source>
        <dbReference type="SAM" id="MobiDB-lite"/>
    </source>
</evidence>
<evidence type="ECO:0000259" key="12">
    <source>
        <dbReference type="PROSITE" id="PS51293"/>
    </source>
</evidence>
<dbReference type="InterPro" id="IPR051066">
    <property type="entry name" value="Trans_reg/Corepressor"/>
</dbReference>
<evidence type="ECO:0000313" key="20">
    <source>
        <dbReference type="RefSeq" id="XP_025071147.1"/>
    </source>
</evidence>
<dbReference type="PROSITE" id="PS50157">
    <property type="entry name" value="ZINC_FINGER_C2H2_2"/>
    <property type="match status" value="1"/>
</dbReference>
<reference evidence="14" key="1">
    <citation type="submission" date="2022-04" db="UniProtKB">
        <authorList>
            <consortium name="RefSeq"/>
        </authorList>
    </citation>
    <scope>IDENTIFICATION</scope>
</reference>
<evidence type="ECO:0000313" key="18">
    <source>
        <dbReference type="RefSeq" id="XP_025071145.1"/>
    </source>
</evidence>
<dbReference type="InterPro" id="IPR001005">
    <property type="entry name" value="SANT/Myb"/>
</dbReference>
<comment type="subcellular location">
    <subcellularLocation>
        <location evidence="1">Nucleus</location>
    </subcellularLocation>
</comment>
<feature type="compositionally biased region" description="Basic and acidic residues" evidence="9">
    <location>
        <begin position="422"/>
        <end position="440"/>
    </location>
</feature>
<evidence type="ECO:0000313" key="19">
    <source>
        <dbReference type="RefSeq" id="XP_025071146.1"/>
    </source>
</evidence>
<dbReference type="RefSeq" id="XP_025071148.1">
    <property type="nucleotide sequence ID" value="XM_025215363.1"/>
</dbReference>
<dbReference type="RefSeq" id="XP_025071145.1">
    <property type="nucleotide sequence ID" value="XM_025215360.1"/>
</dbReference>
<keyword evidence="5" id="KW-0238">DNA-binding</keyword>
<gene>
    <name evidence="14 15 16 17 18 19 20 21 22 23 24" type="primary">ELMSAN1</name>
</gene>
<feature type="region of interest" description="Disordered" evidence="9">
    <location>
        <begin position="480"/>
        <end position="504"/>
    </location>
</feature>
<dbReference type="KEGG" id="asn:102374844"/>
<keyword evidence="13" id="KW-1185">Reference proteome</keyword>
<dbReference type="Proteomes" id="UP000189705">
    <property type="component" value="Unplaced"/>
</dbReference>
<dbReference type="STRING" id="38654.A0A1U7S9E2"/>
<evidence type="ECO:0000313" key="21">
    <source>
        <dbReference type="RefSeq" id="XP_025071148.1"/>
    </source>
</evidence>
<evidence type="ECO:0000256" key="8">
    <source>
        <dbReference type="PROSITE-ProRule" id="PRU00042"/>
    </source>
</evidence>
<dbReference type="GO" id="GO:0006357">
    <property type="term" value="P:regulation of transcription by RNA polymerase II"/>
    <property type="evidence" value="ECO:0007669"/>
    <property type="project" value="TreeGrafter"/>
</dbReference>
<evidence type="ECO:0000313" key="23">
    <source>
        <dbReference type="RefSeq" id="XP_025071150.1"/>
    </source>
</evidence>
<dbReference type="AlphaFoldDB" id="A0A1U7S9E2"/>
<feature type="region of interest" description="Disordered" evidence="9">
    <location>
        <begin position="325"/>
        <end position="349"/>
    </location>
</feature>
<dbReference type="PROSITE" id="PS00028">
    <property type="entry name" value="ZINC_FINGER_C2H2_1"/>
    <property type="match status" value="1"/>
</dbReference>
<keyword evidence="8" id="KW-0863">Zinc-finger</keyword>
<protein>
    <submittedName>
        <fullName evidence="14 15">ELM2 and SANT domain-containing protein 1</fullName>
    </submittedName>
</protein>
<feature type="region of interest" description="Disordered" evidence="9">
    <location>
        <begin position="1057"/>
        <end position="1121"/>
    </location>
</feature>
<feature type="domain" description="ELM2" evidence="11">
    <location>
        <begin position="726"/>
        <end position="818"/>
    </location>
</feature>
<dbReference type="GeneID" id="102374844"/>
<evidence type="ECO:0000256" key="4">
    <source>
        <dbReference type="ARBA" id="ARBA00023015"/>
    </source>
</evidence>
<evidence type="ECO:0000313" key="16">
    <source>
        <dbReference type="RefSeq" id="XP_025071143.1"/>
    </source>
</evidence>
<evidence type="ECO:0000313" key="24">
    <source>
        <dbReference type="RefSeq" id="XP_025071151.1"/>
    </source>
</evidence>
<keyword evidence="8" id="KW-0479">Metal-binding</keyword>
<dbReference type="RefSeq" id="XP_025071147.1">
    <property type="nucleotide sequence ID" value="XM_025215362.1"/>
</dbReference>
<dbReference type="CTD" id="91748"/>
<dbReference type="Gene3D" id="1.10.10.60">
    <property type="entry name" value="Homeodomain-like"/>
    <property type="match status" value="1"/>
</dbReference>
<dbReference type="GO" id="GO:0003677">
    <property type="term" value="F:DNA binding"/>
    <property type="evidence" value="ECO:0007669"/>
    <property type="project" value="UniProtKB-KW"/>
</dbReference>
<dbReference type="PROSITE" id="PS51156">
    <property type="entry name" value="ELM2"/>
    <property type="match status" value="1"/>
</dbReference>
<name>A0A1U7S9E2_ALLSI</name>
<dbReference type="InterPro" id="IPR017884">
    <property type="entry name" value="SANT_dom"/>
</dbReference>
<dbReference type="RefSeq" id="XP_025071149.1">
    <property type="nucleotide sequence ID" value="XM_025215364.1"/>
</dbReference>